<dbReference type="InterPro" id="IPR014757">
    <property type="entry name" value="Tscrpt_reg_IclR_C"/>
</dbReference>
<dbReference type="SUPFAM" id="SSF55781">
    <property type="entry name" value="GAF domain-like"/>
    <property type="match status" value="1"/>
</dbReference>
<dbReference type="PANTHER" id="PTHR30136">
    <property type="entry name" value="HELIX-TURN-HELIX TRANSCRIPTIONAL REGULATOR, ICLR FAMILY"/>
    <property type="match status" value="1"/>
</dbReference>
<dbReference type="OrthoDB" id="9807558at2"/>
<dbReference type="PANTHER" id="PTHR30136:SF34">
    <property type="entry name" value="TRANSCRIPTIONAL REGULATOR"/>
    <property type="match status" value="1"/>
</dbReference>
<dbReference type="InterPro" id="IPR005471">
    <property type="entry name" value="Tscrpt_reg_IclR_N"/>
</dbReference>
<dbReference type="InterPro" id="IPR050707">
    <property type="entry name" value="HTH_MetabolicPath_Reg"/>
</dbReference>
<dbReference type="AlphaFoldDB" id="A0A1W6L8K8"/>
<protein>
    <submittedName>
        <fullName evidence="4">IclR family transcriptional regulator</fullName>
    </submittedName>
</protein>
<dbReference type="Pfam" id="PF09339">
    <property type="entry name" value="HTH_IclR"/>
    <property type="match status" value="1"/>
</dbReference>
<gene>
    <name evidence="4" type="ORF">A4W93_11790</name>
</gene>
<dbReference type="STRING" id="946333.A4W93_11790"/>
<keyword evidence="5" id="KW-1185">Reference proteome</keyword>
<dbReference type="InterPro" id="IPR036390">
    <property type="entry name" value="WH_DNA-bd_sf"/>
</dbReference>
<dbReference type="PROSITE" id="PS51077">
    <property type="entry name" value="HTH_ICLR"/>
    <property type="match status" value="1"/>
</dbReference>
<dbReference type="InterPro" id="IPR036388">
    <property type="entry name" value="WH-like_DNA-bd_sf"/>
</dbReference>
<evidence type="ECO:0000256" key="3">
    <source>
        <dbReference type="ARBA" id="ARBA00023163"/>
    </source>
</evidence>
<dbReference type="Proteomes" id="UP000193427">
    <property type="component" value="Chromosome"/>
</dbReference>
<reference evidence="4 5" key="1">
    <citation type="submission" date="2016-04" db="EMBL/GenBank/DDBJ databases">
        <title>Complete genome sequence of natural rubber-degrading, novel Gram-negative bacterium, Rhizobacter gummiphilus strain NS21.</title>
        <authorList>
            <person name="Tabata M."/>
            <person name="Kasai D."/>
            <person name="Fukuda M."/>
        </authorList>
    </citation>
    <scope>NUCLEOTIDE SEQUENCE [LARGE SCALE GENOMIC DNA]</scope>
    <source>
        <strain evidence="4 5">NS21</strain>
    </source>
</reference>
<evidence type="ECO:0000256" key="1">
    <source>
        <dbReference type="ARBA" id="ARBA00023015"/>
    </source>
</evidence>
<dbReference type="InterPro" id="IPR029016">
    <property type="entry name" value="GAF-like_dom_sf"/>
</dbReference>
<dbReference type="RefSeq" id="WP_085750798.1">
    <property type="nucleotide sequence ID" value="NZ_BSPR01000023.1"/>
</dbReference>
<evidence type="ECO:0000313" key="4">
    <source>
        <dbReference type="EMBL" id="ARN20520.1"/>
    </source>
</evidence>
<dbReference type="GO" id="GO:0045892">
    <property type="term" value="P:negative regulation of DNA-templated transcription"/>
    <property type="evidence" value="ECO:0007669"/>
    <property type="project" value="TreeGrafter"/>
</dbReference>
<organism evidence="4 5">
    <name type="scientific">Piscinibacter gummiphilus</name>
    <dbReference type="NCBI Taxonomy" id="946333"/>
    <lineage>
        <taxon>Bacteria</taxon>
        <taxon>Pseudomonadati</taxon>
        <taxon>Pseudomonadota</taxon>
        <taxon>Betaproteobacteria</taxon>
        <taxon>Burkholderiales</taxon>
        <taxon>Sphaerotilaceae</taxon>
        <taxon>Piscinibacter</taxon>
    </lineage>
</organism>
<sequence length="257" mass="28714">MDAIPLEIEKKDLVDGLGKGLRVIEAFDDDHPHLTASEVAVRAGMTRTAARRYLLSLVHFGYAAGDGKRFWLLPRVLRLGQSYLAAARLPRLVQPFIQRVSMRTGETVNFSVLDGHEIVYLARSSPPRYVSIGYQVGIRVPAHVVTPGVAIMSTWTDEAIDQWIATHEFFGFTAQTVVEASRFREHVMAARTLGFWMTEQQLDPALRGIAVPVKDRKGECRGSIGMTLQSQSYTQESMLEKLLPALREVAVELRPIL</sequence>
<dbReference type="GO" id="GO:0003700">
    <property type="term" value="F:DNA-binding transcription factor activity"/>
    <property type="evidence" value="ECO:0007669"/>
    <property type="project" value="TreeGrafter"/>
</dbReference>
<dbReference type="EMBL" id="CP015118">
    <property type="protein sequence ID" value="ARN20520.1"/>
    <property type="molecule type" value="Genomic_DNA"/>
</dbReference>
<keyword evidence="3" id="KW-0804">Transcription</keyword>
<dbReference type="Gene3D" id="3.30.450.40">
    <property type="match status" value="1"/>
</dbReference>
<proteinExistence type="predicted"/>
<dbReference type="PROSITE" id="PS51078">
    <property type="entry name" value="ICLR_ED"/>
    <property type="match status" value="1"/>
</dbReference>
<keyword evidence="1" id="KW-0805">Transcription regulation</keyword>
<dbReference type="Pfam" id="PF01614">
    <property type="entry name" value="IclR_C"/>
    <property type="match status" value="1"/>
</dbReference>
<dbReference type="GO" id="GO:0003677">
    <property type="term" value="F:DNA binding"/>
    <property type="evidence" value="ECO:0007669"/>
    <property type="project" value="UniProtKB-KW"/>
</dbReference>
<dbReference type="KEGG" id="rgu:A4W93_11790"/>
<keyword evidence="2" id="KW-0238">DNA-binding</keyword>
<dbReference type="SUPFAM" id="SSF46785">
    <property type="entry name" value="Winged helix' DNA-binding domain"/>
    <property type="match status" value="1"/>
</dbReference>
<evidence type="ECO:0000313" key="5">
    <source>
        <dbReference type="Proteomes" id="UP000193427"/>
    </source>
</evidence>
<name>A0A1W6L8K8_9BURK</name>
<accession>A0A1W6L8K8</accession>
<dbReference type="Gene3D" id="1.10.10.10">
    <property type="entry name" value="Winged helix-like DNA-binding domain superfamily/Winged helix DNA-binding domain"/>
    <property type="match status" value="1"/>
</dbReference>
<evidence type="ECO:0000256" key="2">
    <source>
        <dbReference type="ARBA" id="ARBA00023125"/>
    </source>
</evidence>
<dbReference type="SMART" id="SM00346">
    <property type="entry name" value="HTH_ICLR"/>
    <property type="match status" value="1"/>
</dbReference>